<name>A0A0W8E564_9ZZZZ</name>
<comment type="function">
    <text evidence="1">Essential for recycling GMP and indirectly, cGMP.</text>
</comment>
<gene>
    <name evidence="14" type="ORF">ASZ90_018826</name>
</gene>
<dbReference type="HAMAP" id="MF_00328">
    <property type="entry name" value="Guanylate_kinase"/>
    <property type="match status" value="1"/>
</dbReference>
<evidence type="ECO:0000256" key="9">
    <source>
        <dbReference type="ARBA" id="ARBA00022777"/>
    </source>
</evidence>
<dbReference type="GO" id="GO:0004385">
    <property type="term" value="F:GMP kinase activity"/>
    <property type="evidence" value="ECO:0007669"/>
    <property type="project" value="UniProtKB-EC"/>
</dbReference>
<comment type="caution">
    <text evidence="14">The sequence shown here is derived from an EMBL/GenBank/DDBJ whole genome shotgun (WGS) entry which is preliminary data.</text>
</comment>
<evidence type="ECO:0000313" key="14">
    <source>
        <dbReference type="EMBL" id="KUG03790.1"/>
    </source>
</evidence>
<reference evidence="14" key="1">
    <citation type="journal article" date="2015" name="Proc. Natl. Acad. Sci. U.S.A.">
        <title>Networks of energetic and metabolic interactions define dynamics in microbial communities.</title>
        <authorList>
            <person name="Embree M."/>
            <person name="Liu J.K."/>
            <person name="Al-Bassam M.M."/>
            <person name="Zengler K."/>
        </authorList>
    </citation>
    <scope>NUCLEOTIDE SEQUENCE</scope>
</reference>
<keyword evidence="6" id="KW-0963">Cytoplasm</keyword>
<dbReference type="PROSITE" id="PS50052">
    <property type="entry name" value="GUANYLATE_KINASE_2"/>
    <property type="match status" value="1"/>
</dbReference>
<keyword evidence="9 14" id="KW-0418">Kinase</keyword>
<dbReference type="Gene3D" id="3.30.63.10">
    <property type="entry name" value="Guanylate Kinase phosphate binding domain"/>
    <property type="match status" value="1"/>
</dbReference>
<evidence type="ECO:0000256" key="11">
    <source>
        <dbReference type="ARBA" id="ARBA00030128"/>
    </source>
</evidence>
<comment type="catalytic activity">
    <reaction evidence="12">
        <text>GMP + ATP = GDP + ADP</text>
        <dbReference type="Rhea" id="RHEA:20780"/>
        <dbReference type="ChEBI" id="CHEBI:30616"/>
        <dbReference type="ChEBI" id="CHEBI:58115"/>
        <dbReference type="ChEBI" id="CHEBI:58189"/>
        <dbReference type="ChEBI" id="CHEBI:456216"/>
        <dbReference type="EC" id="2.7.4.8"/>
    </reaction>
</comment>
<evidence type="ECO:0000256" key="4">
    <source>
        <dbReference type="ARBA" id="ARBA00012961"/>
    </source>
</evidence>
<evidence type="ECO:0000256" key="8">
    <source>
        <dbReference type="ARBA" id="ARBA00022741"/>
    </source>
</evidence>
<feature type="domain" description="Guanylate kinase-like" evidence="13">
    <location>
        <begin position="6"/>
        <end position="184"/>
    </location>
</feature>
<dbReference type="FunFam" id="3.30.63.10:FF:000005">
    <property type="entry name" value="Guanylate kinase"/>
    <property type="match status" value="1"/>
</dbReference>
<dbReference type="PROSITE" id="PS00856">
    <property type="entry name" value="GUANYLATE_KINASE_1"/>
    <property type="match status" value="1"/>
</dbReference>
<dbReference type="InterPro" id="IPR008145">
    <property type="entry name" value="GK/Ca_channel_bsu"/>
</dbReference>
<dbReference type="InterPro" id="IPR020590">
    <property type="entry name" value="Guanylate_kinase_CS"/>
</dbReference>
<dbReference type="InterPro" id="IPR008144">
    <property type="entry name" value="Guanylate_kin-like_dom"/>
</dbReference>
<keyword evidence="10" id="KW-0067">ATP-binding</keyword>
<evidence type="ECO:0000256" key="5">
    <source>
        <dbReference type="ARBA" id="ARBA00016296"/>
    </source>
</evidence>
<dbReference type="Pfam" id="PF00625">
    <property type="entry name" value="Guanylate_kin"/>
    <property type="match status" value="1"/>
</dbReference>
<evidence type="ECO:0000259" key="13">
    <source>
        <dbReference type="PROSITE" id="PS50052"/>
    </source>
</evidence>
<dbReference type="GO" id="GO:0005524">
    <property type="term" value="F:ATP binding"/>
    <property type="evidence" value="ECO:0007669"/>
    <property type="project" value="UniProtKB-KW"/>
</dbReference>
<keyword evidence="7 14" id="KW-0808">Transferase</keyword>
<dbReference type="InterPro" id="IPR017665">
    <property type="entry name" value="Guanylate_kinase"/>
</dbReference>
<dbReference type="PANTHER" id="PTHR23117">
    <property type="entry name" value="GUANYLATE KINASE-RELATED"/>
    <property type="match status" value="1"/>
</dbReference>
<evidence type="ECO:0000256" key="2">
    <source>
        <dbReference type="ARBA" id="ARBA00004496"/>
    </source>
</evidence>
<keyword evidence="8" id="KW-0547">Nucleotide-binding</keyword>
<dbReference type="SMART" id="SM00072">
    <property type="entry name" value="GuKc"/>
    <property type="match status" value="1"/>
</dbReference>
<dbReference type="PANTHER" id="PTHR23117:SF13">
    <property type="entry name" value="GUANYLATE KINASE"/>
    <property type="match status" value="1"/>
</dbReference>
<comment type="subcellular location">
    <subcellularLocation>
        <location evidence="2">Cytoplasm</location>
    </subcellularLocation>
</comment>
<proteinExistence type="inferred from homology"/>
<dbReference type="GO" id="GO:0005829">
    <property type="term" value="C:cytosol"/>
    <property type="evidence" value="ECO:0007669"/>
    <property type="project" value="TreeGrafter"/>
</dbReference>
<dbReference type="InterPro" id="IPR027417">
    <property type="entry name" value="P-loop_NTPase"/>
</dbReference>
<dbReference type="CDD" id="cd00071">
    <property type="entry name" value="GMPK"/>
    <property type="match status" value="1"/>
</dbReference>
<accession>A0A0W8E564</accession>
<evidence type="ECO:0000256" key="6">
    <source>
        <dbReference type="ARBA" id="ARBA00022490"/>
    </source>
</evidence>
<organism evidence="14">
    <name type="scientific">hydrocarbon metagenome</name>
    <dbReference type="NCBI Taxonomy" id="938273"/>
    <lineage>
        <taxon>unclassified sequences</taxon>
        <taxon>metagenomes</taxon>
        <taxon>ecological metagenomes</taxon>
    </lineage>
</organism>
<dbReference type="EC" id="2.7.4.8" evidence="4"/>
<dbReference type="SUPFAM" id="SSF52540">
    <property type="entry name" value="P-loop containing nucleoside triphosphate hydrolases"/>
    <property type="match status" value="1"/>
</dbReference>
<dbReference type="AlphaFoldDB" id="A0A0W8E564"/>
<evidence type="ECO:0000256" key="1">
    <source>
        <dbReference type="ARBA" id="ARBA00003531"/>
    </source>
</evidence>
<dbReference type="NCBIfam" id="TIGR03263">
    <property type="entry name" value="guanyl_kin"/>
    <property type="match status" value="1"/>
</dbReference>
<dbReference type="Gene3D" id="3.40.50.300">
    <property type="entry name" value="P-loop containing nucleotide triphosphate hydrolases"/>
    <property type="match status" value="2"/>
</dbReference>
<evidence type="ECO:0000256" key="12">
    <source>
        <dbReference type="ARBA" id="ARBA00048594"/>
    </source>
</evidence>
<sequence>MRKKKGILFVLSGPSGVGKGTIKEALLKTMKDICLSISATTRKPRRDEIHGKDYFFVDDTEFEDMIMNDKLLEWANVYTNRYGTPRDFVLEQLGKGFDVLLEIDIQGALQVKNKMPEAVFIFLSPPNLDELARRLCTRGQDSQESIDLRLATCEAEMAHIKYYNYVVINNRIDEAVEKVRSIIQAERCKLNNLSLG</sequence>
<comment type="similarity">
    <text evidence="3">Belongs to the guanylate kinase family.</text>
</comment>
<evidence type="ECO:0000256" key="10">
    <source>
        <dbReference type="ARBA" id="ARBA00022840"/>
    </source>
</evidence>
<protein>
    <recommendedName>
        <fullName evidence="5">Guanylate kinase</fullName>
        <ecNumber evidence="4">2.7.4.8</ecNumber>
    </recommendedName>
    <alternativeName>
        <fullName evidence="11">GMP kinase</fullName>
    </alternativeName>
</protein>
<dbReference type="EMBL" id="LNQE01001868">
    <property type="protein sequence ID" value="KUG03790.1"/>
    <property type="molecule type" value="Genomic_DNA"/>
</dbReference>
<evidence type="ECO:0000256" key="3">
    <source>
        <dbReference type="ARBA" id="ARBA00005790"/>
    </source>
</evidence>
<evidence type="ECO:0000256" key="7">
    <source>
        <dbReference type="ARBA" id="ARBA00022679"/>
    </source>
</evidence>